<proteinExistence type="inferred from homology"/>
<sequence length="330" mass="36167">MDEPPKLSLGSMHLDIASALYAGNSEIASTAAAFSCVLGPPPTLPHLQPQAQRLQLLCPSVILHTAAAVKHPMPFPTLPPAKKLQVLRASSSVLTPALPTPDALPAVKLPLPKLQVHRPLPKLQVRRPLRQASSVLGQESLKKEMLAVSPIPAASFNLMLNSKELWIETLSRSKDKTLTGIKNCKCKNSKCLKLYCECFANRRYCKDCNCRDCYNNSNHENAMPRHDAINSILKRRPMAFMPKGKAAEGPLGDNCTCGECKNYESNEDRKAVYHIAQKRHTVFVQNKQDYAFGGIIGPSSVLPHTTENDLAITMASSGSHHPIRNIGTLQ</sequence>
<evidence type="ECO:0000256" key="3">
    <source>
        <dbReference type="ARBA" id="ARBA00023242"/>
    </source>
</evidence>
<evidence type="ECO:0000313" key="6">
    <source>
        <dbReference type="Proteomes" id="UP001341281"/>
    </source>
</evidence>
<dbReference type="GO" id="GO:0005634">
    <property type="term" value="C:nucleus"/>
    <property type="evidence" value="ECO:0007669"/>
    <property type="project" value="UniProtKB-SubCell"/>
</dbReference>
<accession>A0AAQ3XD16</accession>
<dbReference type="Proteomes" id="UP001341281">
    <property type="component" value="Chromosome 09"/>
</dbReference>
<dbReference type="PANTHER" id="PTHR12446">
    <property type="entry name" value="TESMIN/TSO1-RELATED"/>
    <property type="match status" value="1"/>
</dbReference>
<reference evidence="5 6" key="1">
    <citation type="submission" date="2024-02" db="EMBL/GenBank/DDBJ databases">
        <title>High-quality chromosome-scale genome assembly of Pensacola bahiagrass (Paspalum notatum Flugge var. saurae).</title>
        <authorList>
            <person name="Vega J.M."/>
            <person name="Podio M."/>
            <person name="Orjuela J."/>
            <person name="Siena L.A."/>
            <person name="Pessino S.C."/>
            <person name="Combes M.C."/>
            <person name="Mariac C."/>
            <person name="Albertini E."/>
            <person name="Pupilli F."/>
            <person name="Ortiz J.P.A."/>
            <person name="Leblanc O."/>
        </authorList>
    </citation>
    <scope>NUCLEOTIDE SEQUENCE [LARGE SCALE GENOMIC DNA]</scope>
    <source>
        <strain evidence="5">R1</strain>
        <tissue evidence="5">Leaf</tissue>
    </source>
</reference>
<name>A0AAQ3XD16_PASNO</name>
<dbReference type="SMART" id="SM01114">
    <property type="entry name" value="CXC"/>
    <property type="match status" value="1"/>
</dbReference>
<comment type="subcellular location">
    <subcellularLocation>
        <location evidence="1">Nucleus</location>
    </subcellularLocation>
</comment>
<evidence type="ECO:0000259" key="4">
    <source>
        <dbReference type="PROSITE" id="PS51634"/>
    </source>
</evidence>
<dbReference type="EMBL" id="CP144753">
    <property type="protein sequence ID" value="WVZ93281.1"/>
    <property type="molecule type" value="Genomic_DNA"/>
</dbReference>
<evidence type="ECO:0000256" key="1">
    <source>
        <dbReference type="ARBA" id="ARBA00004123"/>
    </source>
</evidence>
<feature type="non-terminal residue" evidence="5">
    <location>
        <position position="330"/>
    </location>
</feature>
<keyword evidence="6" id="KW-1185">Reference proteome</keyword>
<dbReference type="InterPro" id="IPR033467">
    <property type="entry name" value="Tesmin/TSO1-like_CXC"/>
</dbReference>
<dbReference type="GO" id="GO:0006355">
    <property type="term" value="P:regulation of DNA-templated transcription"/>
    <property type="evidence" value="ECO:0007669"/>
    <property type="project" value="TreeGrafter"/>
</dbReference>
<gene>
    <name evidence="5" type="ORF">U9M48_039276</name>
</gene>
<evidence type="ECO:0000256" key="2">
    <source>
        <dbReference type="ARBA" id="ARBA00007267"/>
    </source>
</evidence>
<dbReference type="PANTHER" id="PTHR12446:SF47">
    <property type="entry name" value="CRC DOMAIN-CONTAINING PROTEIN"/>
    <property type="match status" value="1"/>
</dbReference>
<protein>
    <recommendedName>
        <fullName evidence="4">CRC domain-containing protein</fullName>
    </recommendedName>
</protein>
<dbReference type="InterPro" id="IPR028307">
    <property type="entry name" value="Lin-54_fam"/>
</dbReference>
<keyword evidence="3" id="KW-0539">Nucleus</keyword>
<feature type="domain" description="CRC" evidence="4">
    <location>
        <begin position="180"/>
        <end position="330"/>
    </location>
</feature>
<organism evidence="5 6">
    <name type="scientific">Paspalum notatum var. saurae</name>
    <dbReference type="NCBI Taxonomy" id="547442"/>
    <lineage>
        <taxon>Eukaryota</taxon>
        <taxon>Viridiplantae</taxon>
        <taxon>Streptophyta</taxon>
        <taxon>Embryophyta</taxon>
        <taxon>Tracheophyta</taxon>
        <taxon>Spermatophyta</taxon>
        <taxon>Magnoliopsida</taxon>
        <taxon>Liliopsida</taxon>
        <taxon>Poales</taxon>
        <taxon>Poaceae</taxon>
        <taxon>PACMAD clade</taxon>
        <taxon>Panicoideae</taxon>
        <taxon>Andropogonodae</taxon>
        <taxon>Paspaleae</taxon>
        <taxon>Paspalinae</taxon>
        <taxon>Paspalum</taxon>
    </lineage>
</organism>
<dbReference type="Pfam" id="PF03638">
    <property type="entry name" value="TCR"/>
    <property type="match status" value="1"/>
</dbReference>
<evidence type="ECO:0000313" key="5">
    <source>
        <dbReference type="EMBL" id="WVZ93281.1"/>
    </source>
</evidence>
<dbReference type="PROSITE" id="PS51634">
    <property type="entry name" value="CRC"/>
    <property type="match status" value="1"/>
</dbReference>
<comment type="similarity">
    <text evidence="2">Belongs to the lin-54 family.</text>
</comment>
<dbReference type="InterPro" id="IPR005172">
    <property type="entry name" value="CRC"/>
</dbReference>
<dbReference type="AlphaFoldDB" id="A0AAQ3XD16"/>